<gene>
    <name evidence="3" type="ORF">FHR32_006386</name>
</gene>
<dbReference type="PANTHER" id="PTHR35526:SF3">
    <property type="entry name" value="ANTI-SIGMA-F FACTOR RSBW"/>
    <property type="match status" value="1"/>
</dbReference>
<dbReference type="Gene3D" id="3.30.565.10">
    <property type="entry name" value="Histidine kinase-like ATPase, C-terminal domain"/>
    <property type="match status" value="1"/>
</dbReference>
<keyword evidence="1" id="KW-0418">Kinase</keyword>
<dbReference type="AlphaFoldDB" id="A0A7W7WD38"/>
<evidence type="ECO:0000313" key="3">
    <source>
        <dbReference type="EMBL" id="MBB4942000.1"/>
    </source>
</evidence>
<reference evidence="3 4" key="1">
    <citation type="submission" date="2020-08" db="EMBL/GenBank/DDBJ databases">
        <title>Sequencing the genomes of 1000 actinobacteria strains.</title>
        <authorList>
            <person name="Klenk H.-P."/>
        </authorList>
    </citation>
    <scope>NUCLEOTIDE SEQUENCE [LARGE SCALE GENOMIC DNA]</scope>
    <source>
        <strain evidence="3 4">DSM 43023</strain>
    </source>
</reference>
<keyword evidence="1" id="KW-0808">Transferase</keyword>
<evidence type="ECO:0000256" key="1">
    <source>
        <dbReference type="ARBA" id="ARBA00022527"/>
    </source>
</evidence>
<accession>A0A7W7WD38</accession>
<protein>
    <submittedName>
        <fullName evidence="3">Anti-sigma regulatory factor (Ser/Thr protein kinase)</fullName>
    </submittedName>
</protein>
<evidence type="ECO:0000313" key="4">
    <source>
        <dbReference type="Proteomes" id="UP000534286"/>
    </source>
</evidence>
<organism evidence="3 4">
    <name type="scientific">Streptosporangium album</name>
    <dbReference type="NCBI Taxonomy" id="47479"/>
    <lineage>
        <taxon>Bacteria</taxon>
        <taxon>Bacillati</taxon>
        <taxon>Actinomycetota</taxon>
        <taxon>Actinomycetes</taxon>
        <taxon>Streptosporangiales</taxon>
        <taxon>Streptosporangiaceae</taxon>
        <taxon>Streptosporangium</taxon>
    </lineage>
</organism>
<dbReference type="RefSeq" id="WP_184758049.1">
    <property type="nucleotide sequence ID" value="NZ_BAABEK010000034.1"/>
</dbReference>
<dbReference type="Proteomes" id="UP000534286">
    <property type="component" value="Unassembled WGS sequence"/>
</dbReference>
<name>A0A7W7WD38_9ACTN</name>
<dbReference type="PANTHER" id="PTHR35526">
    <property type="entry name" value="ANTI-SIGMA-F FACTOR RSBW-RELATED"/>
    <property type="match status" value="1"/>
</dbReference>
<keyword evidence="4" id="KW-1185">Reference proteome</keyword>
<dbReference type="EMBL" id="JACHJU010000003">
    <property type="protein sequence ID" value="MBB4942000.1"/>
    <property type="molecule type" value="Genomic_DNA"/>
</dbReference>
<sequence>MATPPWAPARHPGSASRRARAVVRETLQRAGVGDDDIADAEVIVAELAANAEKHARPPYELRIFRLDGVPAWCEVADGDPDLYEIGIILNLLRSVKEISLPLLAENGRGLLLTHRLSNGHCRVHPATILTSGTAGTPGKAVAFALPTRSGTRLTFPCLPADHSPTPEKP</sequence>
<comment type="caution">
    <text evidence="3">The sequence shown here is derived from an EMBL/GenBank/DDBJ whole genome shotgun (WGS) entry which is preliminary data.</text>
</comment>
<dbReference type="InterPro" id="IPR036890">
    <property type="entry name" value="HATPase_C_sf"/>
</dbReference>
<feature type="domain" description="Histidine kinase/HSP90-like ATPase" evidence="2">
    <location>
        <begin position="17"/>
        <end position="118"/>
    </location>
</feature>
<dbReference type="InterPro" id="IPR050267">
    <property type="entry name" value="Anti-sigma-factor_SerPK"/>
</dbReference>
<dbReference type="InterPro" id="IPR003594">
    <property type="entry name" value="HATPase_dom"/>
</dbReference>
<dbReference type="Pfam" id="PF13581">
    <property type="entry name" value="HATPase_c_2"/>
    <property type="match status" value="1"/>
</dbReference>
<dbReference type="GO" id="GO:0004674">
    <property type="term" value="F:protein serine/threonine kinase activity"/>
    <property type="evidence" value="ECO:0007669"/>
    <property type="project" value="UniProtKB-KW"/>
</dbReference>
<keyword evidence="1" id="KW-0723">Serine/threonine-protein kinase</keyword>
<evidence type="ECO:0000259" key="2">
    <source>
        <dbReference type="Pfam" id="PF13581"/>
    </source>
</evidence>
<proteinExistence type="predicted"/>